<evidence type="ECO:0000313" key="15">
    <source>
        <dbReference type="EMBL" id="TKC05469.1"/>
    </source>
</evidence>
<feature type="binding site" evidence="13">
    <location>
        <begin position="48"/>
        <end position="55"/>
    </location>
    <ligand>
        <name>ATP</name>
        <dbReference type="ChEBI" id="CHEBI:30616"/>
    </ligand>
</feature>
<dbReference type="EC" id="2.7.1.130" evidence="3 13"/>
<accession>A0A4U1CFQ6</accession>
<evidence type="ECO:0000256" key="3">
    <source>
        <dbReference type="ARBA" id="ARBA00012071"/>
    </source>
</evidence>
<dbReference type="PANTHER" id="PTHR42724">
    <property type="entry name" value="TETRAACYLDISACCHARIDE 4'-KINASE"/>
    <property type="match status" value="1"/>
</dbReference>
<sequence>MIKFLRLLLFPITLIYGFIILLRNKCYDWGILKSTKFDLPVICIGNLVVGGAGKTPTTEYLVRLLENYKVAILSRGYGRKTNGFVLADENSTTETIGDEPMQYHQKFATVTVAVCEDRVHGINQLKENHDVILLDDAYQHRAVKAGFNILLFEFDQLRRWQFLLPTGNLREHFANYIRANAVLITKSPNPVNMVDQIAVRRKIDLTIEQRISFSSIKYGELVHLITKDIKKEINKEVVFLLTGIANPKPLVGYLEGFSADIKQFEYPDHYNFTRADINTLINAFNNHPAKEKIIITTEKDSQRLLGNNLKDLLLNLPVYYLPIEIELAPKDKFTFDKNILDYVASAKRIS</sequence>
<dbReference type="Pfam" id="PF02606">
    <property type="entry name" value="LpxK"/>
    <property type="match status" value="1"/>
</dbReference>
<keyword evidence="7 13" id="KW-0808">Transferase</keyword>
<dbReference type="OrthoDB" id="9766423at2"/>
<keyword evidence="6 13" id="KW-0441">Lipid A biosynthesis</keyword>
<evidence type="ECO:0000256" key="6">
    <source>
        <dbReference type="ARBA" id="ARBA00022556"/>
    </source>
</evidence>
<comment type="pathway">
    <text evidence="2 13">Glycolipid biosynthesis; lipid IV(A) biosynthesis; lipid IV(A) from (3R)-3-hydroxytetradecanoyl-[acyl-carrier-protein] and UDP-N-acetyl-alpha-D-glucosamine: step 6/6.</text>
</comment>
<evidence type="ECO:0000256" key="11">
    <source>
        <dbReference type="ARBA" id="ARBA00023098"/>
    </source>
</evidence>
<dbReference type="AlphaFoldDB" id="A0A4U1CFQ6"/>
<keyword evidence="10 13" id="KW-0067">ATP-binding</keyword>
<evidence type="ECO:0000256" key="5">
    <source>
        <dbReference type="ARBA" id="ARBA00022516"/>
    </source>
</evidence>
<evidence type="ECO:0000256" key="9">
    <source>
        <dbReference type="ARBA" id="ARBA00022777"/>
    </source>
</evidence>
<dbReference type="GO" id="GO:0009029">
    <property type="term" value="F:lipid-A 4'-kinase activity"/>
    <property type="evidence" value="ECO:0007669"/>
    <property type="project" value="UniProtKB-UniRule"/>
</dbReference>
<keyword evidence="8 13" id="KW-0547">Nucleotide-binding</keyword>
<evidence type="ECO:0000256" key="1">
    <source>
        <dbReference type="ARBA" id="ARBA00002274"/>
    </source>
</evidence>
<dbReference type="GO" id="GO:0005886">
    <property type="term" value="C:plasma membrane"/>
    <property type="evidence" value="ECO:0007669"/>
    <property type="project" value="TreeGrafter"/>
</dbReference>
<dbReference type="GO" id="GO:0005524">
    <property type="term" value="F:ATP binding"/>
    <property type="evidence" value="ECO:0007669"/>
    <property type="project" value="UniProtKB-UniRule"/>
</dbReference>
<dbReference type="EMBL" id="SWBR01000005">
    <property type="protein sequence ID" value="TKC05469.1"/>
    <property type="molecule type" value="Genomic_DNA"/>
</dbReference>
<gene>
    <name evidence="13 15" type="primary">lpxK</name>
    <name evidence="15" type="ORF">FA048_17220</name>
</gene>
<keyword evidence="9 13" id="KW-0418">Kinase</keyword>
<evidence type="ECO:0000256" key="14">
    <source>
        <dbReference type="SAM" id="Phobius"/>
    </source>
</evidence>
<dbReference type="PANTHER" id="PTHR42724:SF1">
    <property type="entry name" value="TETRAACYLDISACCHARIDE 4'-KINASE, MITOCHONDRIAL-RELATED"/>
    <property type="match status" value="1"/>
</dbReference>
<keyword evidence="11 13" id="KW-0443">Lipid metabolism</keyword>
<keyword evidence="14" id="KW-0812">Transmembrane</keyword>
<dbReference type="InterPro" id="IPR003758">
    <property type="entry name" value="LpxK"/>
</dbReference>
<dbReference type="HAMAP" id="MF_00409">
    <property type="entry name" value="LpxK"/>
    <property type="match status" value="1"/>
</dbReference>
<keyword evidence="14" id="KW-1133">Transmembrane helix</keyword>
<organism evidence="15 16">
    <name type="scientific">Pedobacter polaris</name>
    <dbReference type="NCBI Taxonomy" id="2571273"/>
    <lineage>
        <taxon>Bacteria</taxon>
        <taxon>Pseudomonadati</taxon>
        <taxon>Bacteroidota</taxon>
        <taxon>Sphingobacteriia</taxon>
        <taxon>Sphingobacteriales</taxon>
        <taxon>Sphingobacteriaceae</taxon>
        <taxon>Pedobacter</taxon>
    </lineage>
</organism>
<dbReference type="NCBIfam" id="TIGR00682">
    <property type="entry name" value="lpxK"/>
    <property type="match status" value="1"/>
</dbReference>
<evidence type="ECO:0000256" key="8">
    <source>
        <dbReference type="ARBA" id="ARBA00022741"/>
    </source>
</evidence>
<evidence type="ECO:0000256" key="13">
    <source>
        <dbReference type="HAMAP-Rule" id="MF_00409"/>
    </source>
</evidence>
<reference evidence="15 16" key="1">
    <citation type="submission" date="2019-04" db="EMBL/GenBank/DDBJ databases">
        <title>Pedobacter sp. RP-3-22 sp. nov., isolated from Arctic soil.</title>
        <authorList>
            <person name="Dahal R.H."/>
            <person name="Kim D.-U."/>
        </authorList>
    </citation>
    <scope>NUCLEOTIDE SEQUENCE [LARGE SCALE GENOMIC DNA]</scope>
    <source>
        <strain evidence="15 16">RP-3-22</strain>
    </source>
</reference>
<dbReference type="UniPathway" id="UPA00359">
    <property type="reaction ID" value="UER00482"/>
</dbReference>
<comment type="caution">
    <text evidence="15">The sequence shown here is derived from an EMBL/GenBank/DDBJ whole genome shotgun (WGS) entry which is preliminary data.</text>
</comment>
<dbReference type="Proteomes" id="UP000309488">
    <property type="component" value="Unassembled WGS sequence"/>
</dbReference>
<evidence type="ECO:0000256" key="7">
    <source>
        <dbReference type="ARBA" id="ARBA00022679"/>
    </source>
</evidence>
<evidence type="ECO:0000256" key="2">
    <source>
        <dbReference type="ARBA" id="ARBA00004870"/>
    </source>
</evidence>
<comment type="similarity">
    <text evidence="13">Belongs to the LpxK family.</text>
</comment>
<protein>
    <recommendedName>
        <fullName evidence="4 13">Tetraacyldisaccharide 4'-kinase</fullName>
        <ecNumber evidence="3 13">2.7.1.130</ecNumber>
    </recommendedName>
    <alternativeName>
        <fullName evidence="12 13">Lipid A 4'-kinase</fullName>
    </alternativeName>
</protein>
<feature type="transmembrane region" description="Helical" evidence="14">
    <location>
        <begin position="7"/>
        <end position="24"/>
    </location>
</feature>
<comment type="catalytic activity">
    <reaction evidence="13">
        <text>a lipid A disaccharide + ATP = a lipid IVA + ADP + H(+)</text>
        <dbReference type="Rhea" id="RHEA:67840"/>
        <dbReference type="ChEBI" id="CHEBI:15378"/>
        <dbReference type="ChEBI" id="CHEBI:30616"/>
        <dbReference type="ChEBI" id="CHEBI:176343"/>
        <dbReference type="ChEBI" id="CHEBI:176425"/>
        <dbReference type="ChEBI" id="CHEBI:456216"/>
        <dbReference type="EC" id="2.7.1.130"/>
    </reaction>
</comment>
<proteinExistence type="inferred from homology"/>
<dbReference type="GO" id="GO:0009245">
    <property type="term" value="P:lipid A biosynthetic process"/>
    <property type="evidence" value="ECO:0007669"/>
    <property type="project" value="UniProtKB-UniRule"/>
</dbReference>
<dbReference type="RefSeq" id="WP_136843442.1">
    <property type="nucleotide sequence ID" value="NZ_SWBR01000005.1"/>
</dbReference>
<evidence type="ECO:0000256" key="12">
    <source>
        <dbReference type="ARBA" id="ARBA00029757"/>
    </source>
</evidence>
<evidence type="ECO:0000256" key="4">
    <source>
        <dbReference type="ARBA" id="ARBA00016436"/>
    </source>
</evidence>
<evidence type="ECO:0000313" key="16">
    <source>
        <dbReference type="Proteomes" id="UP000309488"/>
    </source>
</evidence>
<keyword evidence="16" id="KW-1185">Reference proteome</keyword>
<keyword evidence="5 13" id="KW-0444">Lipid biosynthesis</keyword>
<dbReference type="InterPro" id="IPR027417">
    <property type="entry name" value="P-loop_NTPase"/>
</dbReference>
<name>A0A4U1CFQ6_9SPHI</name>
<evidence type="ECO:0000256" key="10">
    <source>
        <dbReference type="ARBA" id="ARBA00022840"/>
    </source>
</evidence>
<comment type="function">
    <text evidence="1 13">Transfers the gamma-phosphate of ATP to the 4'-position of a tetraacyldisaccharide 1-phosphate intermediate (termed DS-1-P) to form tetraacyldisaccharide 1,4'-bis-phosphate (lipid IVA).</text>
</comment>
<keyword evidence="14" id="KW-0472">Membrane</keyword>
<dbReference type="SUPFAM" id="SSF52540">
    <property type="entry name" value="P-loop containing nucleoside triphosphate hydrolases"/>
    <property type="match status" value="1"/>
</dbReference>